<feature type="chain" id="PRO_5002665874" description="DUF2066 domain-containing protein" evidence="1">
    <location>
        <begin position="36"/>
        <end position="359"/>
    </location>
</feature>
<dbReference type="Proteomes" id="UP000019205">
    <property type="component" value="Chromosome"/>
</dbReference>
<evidence type="ECO:0000313" key="2">
    <source>
        <dbReference type="EMBL" id="EAQ96229.1"/>
    </source>
</evidence>
<keyword evidence="3" id="KW-1185">Reference proteome</keyword>
<feature type="signal peptide" evidence="1">
    <location>
        <begin position="1"/>
        <end position="35"/>
    </location>
</feature>
<evidence type="ECO:0008006" key="4">
    <source>
        <dbReference type="Google" id="ProtNLM"/>
    </source>
</evidence>
<evidence type="ECO:0000313" key="3">
    <source>
        <dbReference type="Proteomes" id="UP000019205"/>
    </source>
</evidence>
<dbReference type="InterPro" id="IPR018642">
    <property type="entry name" value="DUF2066"/>
</dbReference>
<reference evidence="2 3" key="2">
    <citation type="journal article" date="2009" name="PLoS ONE">
        <title>The photosynthetic apparatus and its regulation in the aerobic gammaproteobacterium Congregibacter litoralis gen. nov., sp. nov.</title>
        <authorList>
            <person name="Spring S."/>
            <person name="Lunsdorf H."/>
            <person name="Fuchs B.M."/>
            <person name="Tindall B.J."/>
        </authorList>
    </citation>
    <scope>NUCLEOTIDE SEQUENCE [LARGE SCALE GENOMIC DNA]</scope>
    <source>
        <strain evidence="2">KT71</strain>
    </source>
</reference>
<comment type="caution">
    <text evidence="2">The sequence shown here is derived from an EMBL/GenBank/DDBJ whole genome shotgun (WGS) entry which is preliminary data.</text>
</comment>
<dbReference type="STRING" id="314285.KT71_19228"/>
<gene>
    <name evidence="2" type="ORF">KT71_19228</name>
</gene>
<dbReference type="AlphaFoldDB" id="A4ACL5"/>
<dbReference type="eggNOG" id="COG3249">
    <property type="taxonomic scope" value="Bacteria"/>
</dbReference>
<dbReference type="Pfam" id="PF09839">
    <property type="entry name" value="DUF2066"/>
    <property type="match status" value="1"/>
</dbReference>
<dbReference type="RefSeq" id="WP_008296284.1">
    <property type="nucleotide sequence ID" value="NZ_CM002299.1"/>
</dbReference>
<protein>
    <recommendedName>
        <fullName evidence="4">DUF2066 domain-containing protein</fullName>
    </recommendedName>
</protein>
<dbReference type="HOGENOM" id="CLU_041769_0_0_6"/>
<organism evidence="2 3">
    <name type="scientific">Congregibacter litoralis KT71</name>
    <dbReference type="NCBI Taxonomy" id="314285"/>
    <lineage>
        <taxon>Bacteria</taxon>
        <taxon>Pseudomonadati</taxon>
        <taxon>Pseudomonadota</taxon>
        <taxon>Gammaproteobacteria</taxon>
        <taxon>Cellvibrionales</taxon>
        <taxon>Halieaceae</taxon>
        <taxon>Congregibacter</taxon>
    </lineage>
</organism>
<name>A4ACL5_9GAMM</name>
<proteinExistence type="predicted"/>
<accession>A4ACL5</accession>
<reference evidence="2 3" key="1">
    <citation type="journal article" date="2007" name="Proc. Natl. Acad. Sci. U.S.A.">
        <title>Characterization of a marine gammaproteobacterium capable of aerobic anoxygenic photosynthesis.</title>
        <authorList>
            <person name="Fuchs B.M."/>
            <person name="Spring S."/>
            <person name="Teeling H."/>
            <person name="Quast C."/>
            <person name="Wulf J."/>
            <person name="Schattenhofer M."/>
            <person name="Yan S."/>
            <person name="Ferriera S."/>
            <person name="Johnson J."/>
            <person name="Glockner F.O."/>
            <person name="Amann R."/>
        </authorList>
    </citation>
    <scope>NUCLEOTIDE SEQUENCE [LARGE SCALE GENOMIC DNA]</scope>
    <source>
        <strain evidence="2">KT71</strain>
    </source>
</reference>
<evidence type="ECO:0000256" key="1">
    <source>
        <dbReference type="SAM" id="SignalP"/>
    </source>
</evidence>
<keyword evidence="1" id="KW-0732">Signal</keyword>
<sequence length="359" mass="39454">MRGTMAPMYGFFFQRFLATALLCAGALLGSVSVQAEIVENIYSARLTVEGRDARSLAAARKAGLAEVIIKASGNPQAVERTPVVQALDDAQGYLLGYSYEEGVDNALVLRLEYDEQAVQRLLAEADLRLWTANRPLVLTWLVISDERGRRFASLEAAPSVDAMLKESFARRGVPLQTPLYDLSDTSTITLGEAWRQSSVALIDASDRYGDAELLAGRVARLSDGSWVGDWRYLDNGRWTSRSTVAANLEAFTNAGAELVAATLAEQYGVKIGADRDDRYRIVLRGIRSFADYKVVQESLGNLEAVRAVVPESLLGDQVSVRVEAETDVQQLAKIIELDARFVALPREPGQDALFYEWIP</sequence>
<dbReference type="EMBL" id="AAOA02000005">
    <property type="protein sequence ID" value="EAQ96229.1"/>
    <property type="molecule type" value="Genomic_DNA"/>
</dbReference>